<evidence type="ECO:0000256" key="5">
    <source>
        <dbReference type="SAM" id="Coils"/>
    </source>
</evidence>
<reference evidence="11 12" key="1">
    <citation type="journal article" date="2019" name="Nat. Ecol. Evol.">
        <title>Megaphylogeny resolves global patterns of mushroom evolution.</title>
        <authorList>
            <person name="Varga T."/>
            <person name="Krizsan K."/>
            <person name="Foldi C."/>
            <person name="Dima B."/>
            <person name="Sanchez-Garcia M."/>
            <person name="Sanchez-Ramirez S."/>
            <person name="Szollosi G.J."/>
            <person name="Szarkandi J.G."/>
            <person name="Papp V."/>
            <person name="Albert L."/>
            <person name="Andreopoulos W."/>
            <person name="Angelini C."/>
            <person name="Antonin V."/>
            <person name="Barry K.W."/>
            <person name="Bougher N.L."/>
            <person name="Buchanan P."/>
            <person name="Buyck B."/>
            <person name="Bense V."/>
            <person name="Catcheside P."/>
            <person name="Chovatia M."/>
            <person name="Cooper J."/>
            <person name="Damon W."/>
            <person name="Desjardin D."/>
            <person name="Finy P."/>
            <person name="Geml J."/>
            <person name="Haridas S."/>
            <person name="Hughes K."/>
            <person name="Justo A."/>
            <person name="Karasinski D."/>
            <person name="Kautmanova I."/>
            <person name="Kiss B."/>
            <person name="Kocsube S."/>
            <person name="Kotiranta H."/>
            <person name="LaButti K.M."/>
            <person name="Lechner B.E."/>
            <person name="Liimatainen K."/>
            <person name="Lipzen A."/>
            <person name="Lukacs Z."/>
            <person name="Mihaltcheva S."/>
            <person name="Morgado L.N."/>
            <person name="Niskanen T."/>
            <person name="Noordeloos M.E."/>
            <person name="Ohm R.A."/>
            <person name="Ortiz-Santana B."/>
            <person name="Ovrebo C."/>
            <person name="Racz N."/>
            <person name="Riley R."/>
            <person name="Savchenko A."/>
            <person name="Shiryaev A."/>
            <person name="Soop K."/>
            <person name="Spirin V."/>
            <person name="Szebenyi C."/>
            <person name="Tomsovsky M."/>
            <person name="Tulloss R.E."/>
            <person name="Uehling J."/>
            <person name="Grigoriev I.V."/>
            <person name="Vagvolgyi C."/>
            <person name="Papp T."/>
            <person name="Martin F.M."/>
            <person name="Miettinen O."/>
            <person name="Hibbett D.S."/>
            <person name="Nagy L.G."/>
        </authorList>
    </citation>
    <scope>NUCLEOTIDE SEQUENCE [LARGE SCALE GENOMIC DNA]</scope>
    <source>
        <strain evidence="11 12">CBS 121175</strain>
    </source>
</reference>
<feature type="compositionally biased region" description="Basic and acidic residues" evidence="6">
    <location>
        <begin position="193"/>
        <end position="205"/>
    </location>
</feature>
<evidence type="ECO:0000259" key="9">
    <source>
        <dbReference type="PROSITE" id="PS50020"/>
    </source>
</evidence>
<dbReference type="InterPro" id="IPR001452">
    <property type="entry name" value="SH3_domain"/>
</dbReference>
<dbReference type="SMART" id="SM00229">
    <property type="entry name" value="RasGEFN"/>
    <property type="match status" value="1"/>
</dbReference>
<dbReference type="SUPFAM" id="SSF50044">
    <property type="entry name" value="SH3-domain"/>
    <property type="match status" value="1"/>
</dbReference>
<feature type="region of interest" description="Disordered" evidence="6">
    <location>
        <begin position="156"/>
        <end position="175"/>
    </location>
</feature>
<dbReference type="PROSITE" id="PS50002">
    <property type="entry name" value="SH3"/>
    <property type="match status" value="1"/>
</dbReference>
<protein>
    <submittedName>
        <fullName evidence="11">Ras GEF</fullName>
    </submittedName>
</protein>
<evidence type="ECO:0000256" key="2">
    <source>
        <dbReference type="ARBA" id="ARBA00022658"/>
    </source>
</evidence>
<dbReference type="CDD" id="cd00201">
    <property type="entry name" value="WW"/>
    <property type="match status" value="1"/>
</dbReference>
<dbReference type="SMART" id="SM00147">
    <property type="entry name" value="RasGEF"/>
    <property type="match status" value="1"/>
</dbReference>
<dbReference type="Pfam" id="PF00617">
    <property type="entry name" value="RasGEF"/>
    <property type="match status" value="1"/>
</dbReference>
<keyword evidence="12" id="KW-1185">Reference proteome</keyword>
<dbReference type="InterPro" id="IPR036964">
    <property type="entry name" value="RASGEF_cat_dom_sf"/>
</dbReference>
<feature type="domain" description="Ras-GEF" evidence="8">
    <location>
        <begin position="1056"/>
        <end position="1291"/>
    </location>
</feature>
<keyword evidence="5" id="KW-0175">Coiled coil</keyword>
<dbReference type="InterPro" id="IPR001202">
    <property type="entry name" value="WW_dom"/>
</dbReference>
<dbReference type="EMBL" id="ML210294">
    <property type="protein sequence ID" value="TFK20605.1"/>
    <property type="molecule type" value="Genomic_DNA"/>
</dbReference>
<dbReference type="CDD" id="cd06224">
    <property type="entry name" value="REM"/>
    <property type="match status" value="1"/>
</dbReference>
<dbReference type="PROSITE" id="PS01159">
    <property type="entry name" value="WW_DOMAIN_1"/>
    <property type="match status" value="1"/>
</dbReference>
<evidence type="ECO:0000259" key="7">
    <source>
        <dbReference type="PROSITE" id="PS50002"/>
    </source>
</evidence>
<dbReference type="PANTHER" id="PTHR23113:SF368">
    <property type="entry name" value="CELL DIVISION CONTROL PROTEIN 25"/>
    <property type="match status" value="1"/>
</dbReference>
<dbReference type="InterPro" id="IPR008937">
    <property type="entry name" value="Ras-like_GEF"/>
</dbReference>
<dbReference type="InterPro" id="IPR056685">
    <property type="entry name" value="DUF7783"/>
</dbReference>
<dbReference type="SMART" id="SM00326">
    <property type="entry name" value="SH3"/>
    <property type="match status" value="1"/>
</dbReference>
<accession>A0A5C3KKX6</accession>
<dbReference type="Gene3D" id="2.30.30.40">
    <property type="entry name" value="SH3 Domains"/>
    <property type="match status" value="1"/>
</dbReference>
<dbReference type="GO" id="GO:0005085">
    <property type="term" value="F:guanyl-nucleotide exchange factor activity"/>
    <property type="evidence" value="ECO:0007669"/>
    <property type="project" value="UniProtKB-KW"/>
</dbReference>
<evidence type="ECO:0000256" key="1">
    <source>
        <dbReference type="ARBA" id="ARBA00022443"/>
    </source>
</evidence>
<dbReference type="PROSITE" id="PS50009">
    <property type="entry name" value="RASGEF_CAT"/>
    <property type="match status" value="1"/>
</dbReference>
<evidence type="ECO:0000313" key="11">
    <source>
        <dbReference type="EMBL" id="TFK20605.1"/>
    </source>
</evidence>
<dbReference type="InterPro" id="IPR036028">
    <property type="entry name" value="SH3-like_dom_sf"/>
</dbReference>
<feature type="region of interest" description="Disordered" evidence="6">
    <location>
        <begin position="287"/>
        <end position="314"/>
    </location>
</feature>
<sequence>MVSVSQAELFANNAAETAISSSLASTRFAPTNELNRPHDQEDIDSQYTMFCRALYNYDAQDGSALSFKQGEIIEVLSQQPSGWWDGLLGEERGWFPSNYVTIITDDEAEQAFSGSELSSTDYSNTTLNQGSSTVDMSHALMSGSQSENEEWVLNETSYSNGTPAPPAPSSSSQAQPADFWVPEITPDNQIWYKNERTGQRAREIPVESEDEASDGDLAGLTSQASSRSGTSVHLPFALNGATESSKASLHTQSTTEPPPSSRTPEPWVKTMDSDGTYFYLNTQTGKTQWTRPHPQQNGSAPATNPTDSFLEPSLSANGSRLSVYSDSSDVQPLDYVNPRREIKRDDLQIQGADGVDPGIMEATSAENIAQQLREALAPPPSDLVTGLSAVAASSIQAVVENIQTGSVTRPTEEYARLDELVSHVVVAVRNLLYVAAIPTGHIPSSVLPRGYRDIRASQAQSSPLKPVQRRVTATLSRLVLSARAMQYDSGSQIADTLNRIETDAEELERAVQSFVAEVQRTQQTGLRQQHQKRLEGVFLTANIGLGLVGAGAAASWKGFGWVPLESDVVPPKKALGAEVIHEITTHLSGLQDTIAGMGQALRITNDSSIEQVRQKVQQTVAQISAFLSLVADVNIARHIDIDGIHQGEVTTNASYYQSVEKARTLVRTLETVLQGLYDDSAALLLTAQNLPDGDSVQPPGERESSFDLLDKLSTSMSSNLSQCRQSLEKILSVGQDQADMAGGDYTGSIEWRMSRLSVMTQQPSEVQTRVILEAPYESENEGVVGLDYAFSPSRKLSSANDSSYDRTLANGYESSIPTDSTSNLDRTLVAPDRNSVYLSDDDDLPKTVTRSAKSKDLQTWLGHEYADKVAAESIPWYLRPSYSPSDIIIENDGSVRGGTVSALVERLTAHEQLTDRIYTEAFLMSFKSFTTVDELIDLLIERFRIQPPEGLSPTEREDWGKLKQHIIQIRVIKTLKSIIQGEDIIEREDMHVLDKIKAFIQSDEVSGFPAAKQLLNLIERARGGDNTKAMINTTLSPPPPPIMPKSTKKLRLMDIEPLELARQLTIMESQLYQRIKPMECLQRAREQKTENIDNITLVIQTSNKIADWVADLVLSKEDSRKRAQIVKHLISVADRCRALNNFSSMIAITSGLNTPPIRRLKRTWEQVSQRYLSQFQACEMTIDSNKNFTKYRQLMASVTPPCVPFIGVFLSTLQFIQDGNPDILPGGLVNFRKRQKASEVISDIKGWQTQSFNLQPVPLVSNYIEESLNQFSNTRASSDHFWQLSLEREPREREDEKMARLLQESGFL</sequence>
<dbReference type="Pfam" id="PF25006">
    <property type="entry name" value="DUF7783"/>
    <property type="match status" value="1"/>
</dbReference>
<keyword evidence="1 4" id="KW-0728">SH3 domain</keyword>
<dbReference type="Gene3D" id="1.10.840.10">
    <property type="entry name" value="Ras guanine-nucleotide exchange factors catalytic domain"/>
    <property type="match status" value="1"/>
</dbReference>
<dbReference type="Pfam" id="PF00018">
    <property type="entry name" value="SH3_1"/>
    <property type="match status" value="1"/>
</dbReference>
<feature type="compositionally biased region" description="Polar residues" evidence="6">
    <location>
        <begin position="241"/>
        <end position="252"/>
    </location>
</feature>
<dbReference type="PROSITE" id="PS50212">
    <property type="entry name" value="RASGEF_NTER"/>
    <property type="match status" value="1"/>
</dbReference>
<feature type="compositionally biased region" description="Polar residues" evidence="6">
    <location>
        <begin position="220"/>
        <end position="231"/>
    </location>
</feature>
<dbReference type="GO" id="GO:0005886">
    <property type="term" value="C:plasma membrane"/>
    <property type="evidence" value="ECO:0007669"/>
    <property type="project" value="TreeGrafter"/>
</dbReference>
<dbReference type="Pfam" id="PF00618">
    <property type="entry name" value="RasGEF_N"/>
    <property type="match status" value="1"/>
</dbReference>
<evidence type="ECO:0000259" key="8">
    <source>
        <dbReference type="PROSITE" id="PS50009"/>
    </source>
</evidence>
<evidence type="ECO:0000259" key="10">
    <source>
        <dbReference type="PROSITE" id="PS50212"/>
    </source>
</evidence>
<dbReference type="Gene3D" id="2.20.70.10">
    <property type="match status" value="1"/>
</dbReference>
<organism evidence="11 12">
    <name type="scientific">Coprinopsis marcescibilis</name>
    <name type="common">Agaric fungus</name>
    <name type="synonym">Psathyrella marcescibilis</name>
    <dbReference type="NCBI Taxonomy" id="230819"/>
    <lineage>
        <taxon>Eukaryota</taxon>
        <taxon>Fungi</taxon>
        <taxon>Dikarya</taxon>
        <taxon>Basidiomycota</taxon>
        <taxon>Agaricomycotina</taxon>
        <taxon>Agaricomycetes</taxon>
        <taxon>Agaricomycetidae</taxon>
        <taxon>Agaricales</taxon>
        <taxon>Agaricineae</taxon>
        <taxon>Psathyrellaceae</taxon>
        <taxon>Coprinopsis</taxon>
    </lineage>
</organism>
<dbReference type="STRING" id="230819.A0A5C3KKX6"/>
<feature type="region of interest" description="Disordered" evidence="6">
    <location>
        <begin position="190"/>
        <end position="272"/>
    </location>
</feature>
<dbReference type="FunFam" id="2.30.30.40:FF:000072">
    <property type="entry name" value="Unconventional Myosin IB"/>
    <property type="match status" value="1"/>
</dbReference>
<proteinExistence type="predicted"/>
<dbReference type="OrthoDB" id="546434at2759"/>
<dbReference type="SUPFAM" id="SSF48366">
    <property type="entry name" value="Ras GEF"/>
    <property type="match status" value="1"/>
</dbReference>
<gene>
    <name evidence="11" type="ORF">FA15DRAFT_673342</name>
</gene>
<dbReference type="Pfam" id="PF00397">
    <property type="entry name" value="WW"/>
    <property type="match status" value="1"/>
</dbReference>
<feature type="domain" description="SH3" evidence="7">
    <location>
        <begin position="46"/>
        <end position="105"/>
    </location>
</feature>
<dbReference type="Proteomes" id="UP000307440">
    <property type="component" value="Unassembled WGS sequence"/>
</dbReference>
<dbReference type="PRINTS" id="PR00452">
    <property type="entry name" value="SH3DOMAIN"/>
</dbReference>
<dbReference type="GO" id="GO:0007265">
    <property type="term" value="P:Ras protein signal transduction"/>
    <property type="evidence" value="ECO:0007669"/>
    <property type="project" value="TreeGrafter"/>
</dbReference>
<dbReference type="SMART" id="SM00456">
    <property type="entry name" value="WW"/>
    <property type="match status" value="1"/>
</dbReference>
<dbReference type="InterPro" id="IPR000651">
    <property type="entry name" value="Ras-like_Gua-exchang_fac_N"/>
</dbReference>
<feature type="compositionally biased region" description="Polar residues" evidence="6">
    <location>
        <begin position="287"/>
        <end position="307"/>
    </location>
</feature>
<feature type="coiled-coil region" evidence="5">
    <location>
        <begin position="497"/>
        <end position="524"/>
    </location>
</feature>
<dbReference type="PANTHER" id="PTHR23113">
    <property type="entry name" value="GUANINE NUCLEOTIDE EXCHANGE FACTOR"/>
    <property type="match status" value="1"/>
</dbReference>
<dbReference type="InterPro" id="IPR001895">
    <property type="entry name" value="RASGEF_cat_dom"/>
</dbReference>
<evidence type="ECO:0000256" key="3">
    <source>
        <dbReference type="PROSITE-ProRule" id="PRU00168"/>
    </source>
</evidence>
<evidence type="ECO:0000313" key="12">
    <source>
        <dbReference type="Proteomes" id="UP000307440"/>
    </source>
</evidence>
<dbReference type="PROSITE" id="PS50020">
    <property type="entry name" value="WW_DOMAIN_2"/>
    <property type="match status" value="1"/>
</dbReference>
<evidence type="ECO:0000256" key="6">
    <source>
        <dbReference type="SAM" id="MobiDB-lite"/>
    </source>
</evidence>
<feature type="domain" description="N-terminal Ras-GEF" evidence="10">
    <location>
        <begin position="891"/>
        <end position="1022"/>
    </location>
</feature>
<name>A0A5C3KKX6_COPMA</name>
<evidence type="ECO:0000256" key="4">
    <source>
        <dbReference type="PROSITE-ProRule" id="PRU00192"/>
    </source>
</evidence>
<feature type="domain" description="WW" evidence="9">
    <location>
        <begin position="261"/>
        <end position="294"/>
    </location>
</feature>
<dbReference type="Gene3D" id="1.20.870.10">
    <property type="entry name" value="Son of sevenless (SoS) protein Chain: S domain 1"/>
    <property type="match status" value="1"/>
</dbReference>
<dbReference type="CDD" id="cd11883">
    <property type="entry name" value="SH3_Sdc25"/>
    <property type="match status" value="1"/>
</dbReference>
<dbReference type="InterPro" id="IPR036020">
    <property type="entry name" value="WW_dom_sf"/>
</dbReference>
<dbReference type="SUPFAM" id="SSF51045">
    <property type="entry name" value="WW domain"/>
    <property type="match status" value="1"/>
</dbReference>
<keyword evidence="2 3" id="KW-0344">Guanine-nucleotide releasing factor</keyword>
<dbReference type="InterPro" id="IPR023578">
    <property type="entry name" value="Ras_GEF_dom_sf"/>
</dbReference>
<dbReference type="CDD" id="cd00155">
    <property type="entry name" value="RasGEF"/>
    <property type="match status" value="1"/>
</dbReference>